<sequence length="257" mass="30077">MTSSARNRLFKKILIISIAIICVVSFIAIAWFVLRKTPVKSHKHQNNEMNVIKTYPCDFFFWLQDYFIPLYKKPGVILTLFMKTKSANGNFLTCLVDKNESDGFKYLTELLIRPDREHFDFLKKNFLSKRKSDLLSFRYKPELRNPYETRLISKNPSKVEVIPKEENIRFREFLKSFQPDIEKHKFLLIYREIYEIGVLPFNSPAEICKLMAEGRIQKVAKTDKFDNVAVLLALFVQDNRIDSSAEDLIPVLSHNGA</sequence>
<dbReference type="AlphaFoldDB" id="A0A0R0LYU9"/>
<reference evidence="2 3" key="1">
    <citation type="submission" date="2015-07" db="EMBL/GenBank/DDBJ databases">
        <title>The genome of Pseudoloma neurophilia, a relevant intracellular parasite of the zebrafish.</title>
        <authorList>
            <person name="Ndikumana S."/>
            <person name="Pelin A."/>
            <person name="Sanders J."/>
            <person name="Corradi N."/>
        </authorList>
    </citation>
    <scope>NUCLEOTIDE SEQUENCE [LARGE SCALE GENOMIC DNA]</scope>
    <source>
        <strain evidence="2 3">MK1</strain>
    </source>
</reference>
<keyword evidence="1" id="KW-0472">Membrane</keyword>
<organism evidence="2 3">
    <name type="scientific">Pseudoloma neurophilia</name>
    <dbReference type="NCBI Taxonomy" id="146866"/>
    <lineage>
        <taxon>Eukaryota</taxon>
        <taxon>Fungi</taxon>
        <taxon>Fungi incertae sedis</taxon>
        <taxon>Microsporidia</taxon>
        <taxon>Pseudoloma</taxon>
    </lineage>
</organism>
<name>A0A0R0LYU9_9MICR</name>
<dbReference type="EMBL" id="LGUB01000069">
    <property type="protein sequence ID" value="KRH94477.1"/>
    <property type="molecule type" value="Genomic_DNA"/>
</dbReference>
<comment type="caution">
    <text evidence="2">The sequence shown here is derived from an EMBL/GenBank/DDBJ whole genome shotgun (WGS) entry which is preliminary data.</text>
</comment>
<keyword evidence="3" id="KW-1185">Reference proteome</keyword>
<gene>
    <name evidence="2" type="ORF">M153_2460005218</name>
</gene>
<protein>
    <submittedName>
        <fullName evidence="2">Uncharacterized protein</fullName>
    </submittedName>
</protein>
<keyword evidence="1" id="KW-0812">Transmembrane</keyword>
<dbReference type="VEuPathDB" id="MicrosporidiaDB:M153_2460005218"/>
<accession>A0A0R0LYU9</accession>
<evidence type="ECO:0000256" key="1">
    <source>
        <dbReference type="SAM" id="Phobius"/>
    </source>
</evidence>
<evidence type="ECO:0000313" key="3">
    <source>
        <dbReference type="Proteomes" id="UP000051530"/>
    </source>
</evidence>
<evidence type="ECO:0000313" key="2">
    <source>
        <dbReference type="EMBL" id="KRH94477.1"/>
    </source>
</evidence>
<feature type="transmembrane region" description="Helical" evidence="1">
    <location>
        <begin position="12"/>
        <end position="34"/>
    </location>
</feature>
<keyword evidence="1" id="KW-1133">Transmembrane helix</keyword>
<dbReference type="Proteomes" id="UP000051530">
    <property type="component" value="Unassembled WGS sequence"/>
</dbReference>
<proteinExistence type="predicted"/>